<feature type="non-terminal residue" evidence="1">
    <location>
        <position position="60"/>
    </location>
</feature>
<organism evidence="1 2">
    <name type="scientific">Datura stramonium</name>
    <name type="common">Jimsonweed</name>
    <name type="synonym">Common thornapple</name>
    <dbReference type="NCBI Taxonomy" id="4076"/>
    <lineage>
        <taxon>Eukaryota</taxon>
        <taxon>Viridiplantae</taxon>
        <taxon>Streptophyta</taxon>
        <taxon>Embryophyta</taxon>
        <taxon>Tracheophyta</taxon>
        <taxon>Spermatophyta</taxon>
        <taxon>Magnoliopsida</taxon>
        <taxon>eudicotyledons</taxon>
        <taxon>Gunneridae</taxon>
        <taxon>Pentapetalae</taxon>
        <taxon>asterids</taxon>
        <taxon>lamiids</taxon>
        <taxon>Solanales</taxon>
        <taxon>Solanaceae</taxon>
        <taxon>Solanoideae</taxon>
        <taxon>Datureae</taxon>
        <taxon>Datura</taxon>
    </lineage>
</organism>
<proteinExistence type="predicted"/>
<reference evidence="1 2" key="1">
    <citation type="journal article" date="2021" name="BMC Genomics">
        <title>Datura genome reveals duplications of psychoactive alkaloid biosynthetic genes and high mutation rate following tissue culture.</title>
        <authorList>
            <person name="Rajewski A."/>
            <person name="Carter-House D."/>
            <person name="Stajich J."/>
            <person name="Litt A."/>
        </authorList>
    </citation>
    <scope>NUCLEOTIDE SEQUENCE [LARGE SCALE GENOMIC DNA]</scope>
    <source>
        <strain evidence="1">AR-01</strain>
    </source>
</reference>
<keyword evidence="2" id="KW-1185">Reference proteome</keyword>
<dbReference type="EMBL" id="JACEIK010008543">
    <property type="protein sequence ID" value="MCE3051427.1"/>
    <property type="molecule type" value="Genomic_DNA"/>
</dbReference>
<gene>
    <name evidence="1" type="ORF">HAX54_049812</name>
</gene>
<protein>
    <submittedName>
        <fullName evidence="1">Uncharacterized protein</fullName>
    </submittedName>
</protein>
<comment type="caution">
    <text evidence="1">The sequence shown here is derived from an EMBL/GenBank/DDBJ whole genome shotgun (WGS) entry which is preliminary data.</text>
</comment>
<name>A0ABS8WNJ9_DATST</name>
<evidence type="ECO:0000313" key="1">
    <source>
        <dbReference type="EMBL" id="MCE3051427.1"/>
    </source>
</evidence>
<dbReference type="Proteomes" id="UP000823775">
    <property type="component" value="Unassembled WGS sequence"/>
</dbReference>
<sequence>MGAIGYRETVAARLLPWYETLGNEKESSHWIHHGGVLTAIAGLLQQKCDNYSGRWKAVSG</sequence>
<evidence type="ECO:0000313" key="2">
    <source>
        <dbReference type="Proteomes" id="UP000823775"/>
    </source>
</evidence>
<accession>A0ABS8WNJ9</accession>